<dbReference type="SUPFAM" id="SSF52440">
    <property type="entry name" value="PreATP-grasp domain"/>
    <property type="match status" value="1"/>
</dbReference>
<evidence type="ECO:0000256" key="3">
    <source>
        <dbReference type="ARBA" id="ARBA00022598"/>
    </source>
</evidence>
<dbReference type="SUPFAM" id="SSF51246">
    <property type="entry name" value="Rudiment single hybrid motif"/>
    <property type="match status" value="1"/>
</dbReference>
<dbReference type="Pfam" id="PF02222">
    <property type="entry name" value="ATP-grasp"/>
    <property type="match status" value="1"/>
</dbReference>
<comment type="similarity">
    <text evidence="8 9">Belongs to the PurK/PurT family.</text>
</comment>
<evidence type="ECO:0000256" key="6">
    <source>
        <dbReference type="ARBA" id="ARBA00022840"/>
    </source>
</evidence>
<keyword evidence="3 8" id="KW-0436">Ligase</keyword>
<keyword evidence="7" id="KW-0464">Manganese</keyword>
<dbReference type="SUPFAM" id="SSF56059">
    <property type="entry name" value="Glutathione synthetase ATP-binding domain-like"/>
    <property type="match status" value="1"/>
</dbReference>
<dbReference type="InterPro" id="IPR013815">
    <property type="entry name" value="ATP_grasp_subdomain_1"/>
</dbReference>
<dbReference type="InterPro" id="IPR016185">
    <property type="entry name" value="PreATP-grasp_dom_sf"/>
</dbReference>
<evidence type="ECO:0000313" key="11">
    <source>
        <dbReference type="EMBL" id="GAX46513.1"/>
    </source>
</evidence>
<evidence type="ECO:0000256" key="7">
    <source>
        <dbReference type="ARBA" id="ARBA00023211"/>
    </source>
</evidence>
<feature type="binding site" evidence="8">
    <location>
        <position position="205"/>
    </location>
    <ligand>
        <name>ATP</name>
        <dbReference type="ChEBI" id="CHEBI:30616"/>
    </ligand>
</feature>
<dbReference type="InterPro" id="IPR011054">
    <property type="entry name" value="Rudment_hybrid_motif"/>
</dbReference>
<feature type="binding site" evidence="8">
    <location>
        <begin position="175"/>
        <end position="178"/>
    </location>
    <ligand>
        <name>ATP</name>
        <dbReference type="ChEBI" id="CHEBI:30616"/>
    </ligand>
</feature>
<feature type="binding site" evidence="8">
    <location>
        <begin position="145"/>
        <end position="151"/>
    </location>
    <ligand>
        <name>ATP</name>
        <dbReference type="ChEBI" id="CHEBI:30616"/>
    </ligand>
</feature>
<keyword evidence="5 8" id="KW-0658">Purine biosynthesis</keyword>
<dbReference type="InterPro" id="IPR040686">
    <property type="entry name" value="PurK_C"/>
</dbReference>
<comment type="pathway">
    <text evidence="8 9">Purine metabolism; IMP biosynthesis via de novo pathway; 5-amino-1-(5-phospho-D-ribosyl)imidazole-4-carboxylate from 5-amino-1-(5-phospho-D-ribosyl)imidazole (N5-CAIR route): step 1/2.</text>
</comment>
<dbReference type="AlphaFoldDB" id="A0A224X9Z4"/>
<feature type="binding site" evidence="8">
    <location>
        <position position="183"/>
    </location>
    <ligand>
        <name>ATP</name>
        <dbReference type="ChEBI" id="CHEBI:30616"/>
    </ligand>
</feature>
<comment type="cofactor">
    <cofactor evidence="2">
        <name>Mg(2+)</name>
        <dbReference type="ChEBI" id="CHEBI:18420"/>
    </cofactor>
</comment>
<dbReference type="GO" id="GO:0004638">
    <property type="term" value="F:phosphoribosylaminoimidazole carboxylase activity"/>
    <property type="evidence" value="ECO:0007669"/>
    <property type="project" value="InterPro"/>
</dbReference>
<reference evidence="12" key="1">
    <citation type="submission" date="2017-08" db="EMBL/GenBank/DDBJ databases">
        <title>Draft genome sequence of Lactococcus sp. strain Rs-Y01, isolated from the gut of the lower termite Reticulitermes speratus.</title>
        <authorList>
            <person name="Ohkuma M."/>
            <person name="Yuki M."/>
        </authorList>
    </citation>
    <scope>NUCLEOTIDE SEQUENCE [LARGE SCALE GENOMIC DNA]</scope>
    <source>
        <strain evidence="12">Rs-Y01</strain>
    </source>
</reference>
<comment type="cofactor">
    <cofactor evidence="1">
        <name>Mn(2+)</name>
        <dbReference type="ChEBI" id="CHEBI:29035"/>
    </cofactor>
</comment>
<dbReference type="NCBIfam" id="TIGR01161">
    <property type="entry name" value="purK"/>
    <property type="match status" value="1"/>
</dbReference>
<dbReference type="InterPro" id="IPR005875">
    <property type="entry name" value="PurK"/>
</dbReference>
<evidence type="ECO:0000313" key="12">
    <source>
        <dbReference type="Proteomes" id="UP000218689"/>
    </source>
</evidence>
<comment type="function">
    <text evidence="9">Catalyzes the ATP-dependent conversion of 5-aminoimidazole ribonucleotide (AIR) and HCO(3)- to N5-carboxyaminoimidazole ribonucleotide (N5-CAIR).</text>
</comment>
<dbReference type="Gene3D" id="3.30.1490.20">
    <property type="entry name" value="ATP-grasp fold, A domain"/>
    <property type="match status" value="1"/>
</dbReference>
<dbReference type="InterPro" id="IPR011761">
    <property type="entry name" value="ATP-grasp"/>
</dbReference>
<dbReference type="GO" id="GO:0005829">
    <property type="term" value="C:cytosol"/>
    <property type="evidence" value="ECO:0007669"/>
    <property type="project" value="TreeGrafter"/>
</dbReference>
<protein>
    <recommendedName>
        <fullName evidence="8 9">N5-carboxyaminoimidazole ribonucleotide synthase</fullName>
        <shortName evidence="8 9">N5-CAIR synthase</shortName>
        <ecNumber evidence="8 9">6.3.4.18</ecNumber>
    </recommendedName>
    <alternativeName>
        <fullName evidence="8 9">5-(carboxyamino)imidazole ribonucleotide synthetase</fullName>
    </alternativeName>
</protein>
<proteinExistence type="inferred from homology"/>
<dbReference type="Proteomes" id="UP000218689">
    <property type="component" value="Unassembled WGS sequence"/>
</dbReference>
<keyword evidence="12" id="KW-1185">Reference proteome</keyword>
<organism evidence="11 12">
    <name type="scientific">Pseudolactococcus reticulitermitis</name>
    <dbReference type="NCBI Taxonomy" id="2025039"/>
    <lineage>
        <taxon>Bacteria</taxon>
        <taxon>Bacillati</taxon>
        <taxon>Bacillota</taxon>
        <taxon>Bacilli</taxon>
        <taxon>Lactobacillales</taxon>
        <taxon>Streptococcaceae</taxon>
        <taxon>Pseudolactococcus</taxon>
    </lineage>
</organism>
<comment type="caution">
    <text evidence="11">The sequence shown here is derived from an EMBL/GenBank/DDBJ whole genome shotgun (WGS) entry which is preliminary data.</text>
</comment>
<feature type="binding site" evidence="8">
    <location>
        <position position="140"/>
    </location>
    <ligand>
        <name>ATP</name>
        <dbReference type="ChEBI" id="CHEBI:30616"/>
    </ligand>
</feature>
<dbReference type="Gene3D" id="3.30.470.20">
    <property type="entry name" value="ATP-grasp fold, B domain"/>
    <property type="match status" value="1"/>
</dbReference>
<dbReference type="GO" id="GO:0005524">
    <property type="term" value="F:ATP binding"/>
    <property type="evidence" value="ECO:0007669"/>
    <property type="project" value="UniProtKB-UniRule"/>
</dbReference>
<name>A0A224X9Z4_9LACT</name>
<evidence type="ECO:0000256" key="5">
    <source>
        <dbReference type="ARBA" id="ARBA00022755"/>
    </source>
</evidence>
<dbReference type="Pfam" id="PF17769">
    <property type="entry name" value="PurK_C"/>
    <property type="match status" value="1"/>
</dbReference>
<feature type="binding site" evidence="8">
    <location>
        <begin position="258"/>
        <end position="259"/>
    </location>
    <ligand>
        <name>ATP</name>
        <dbReference type="ChEBI" id="CHEBI:30616"/>
    </ligand>
</feature>
<dbReference type="NCBIfam" id="NF004679">
    <property type="entry name" value="PRK06019.1-5"/>
    <property type="match status" value="1"/>
</dbReference>
<keyword evidence="4 8" id="KW-0547">Nucleotide-binding</keyword>
<dbReference type="FunFam" id="3.40.50.20:FF:000016">
    <property type="entry name" value="N5-carboxyaminoimidazole ribonucleotide synthase"/>
    <property type="match status" value="1"/>
</dbReference>
<dbReference type="HAMAP" id="MF_01928">
    <property type="entry name" value="PurK"/>
    <property type="match status" value="1"/>
</dbReference>
<feature type="binding site" evidence="8">
    <location>
        <position position="102"/>
    </location>
    <ligand>
        <name>ATP</name>
        <dbReference type="ChEBI" id="CHEBI:30616"/>
    </ligand>
</feature>
<dbReference type="PROSITE" id="PS50975">
    <property type="entry name" value="ATP_GRASP"/>
    <property type="match status" value="1"/>
</dbReference>
<dbReference type="InterPro" id="IPR003135">
    <property type="entry name" value="ATP-grasp_carboxylate-amine"/>
</dbReference>
<dbReference type="PANTHER" id="PTHR11609:SF5">
    <property type="entry name" value="PHOSPHORIBOSYLAMINOIMIDAZOLE CARBOXYLASE"/>
    <property type="match status" value="1"/>
</dbReference>
<dbReference type="InterPro" id="IPR054350">
    <property type="entry name" value="PurT/PurK_preATP-grasp"/>
</dbReference>
<evidence type="ECO:0000256" key="2">
    <source>
        <dbReference type="ARBA" id="ARBA00001946"/>
    </source>
</evidence>
<evidence type="ECO:0000259" key="10">
    <source>
        <dbReference type="PROSITE" id="PS50975"/>
    </source>
</evidence>
<comment type="catalytic activity">
    <reaction evidence="8 9">
        <text>5-amino-1-(5-phospho-beta-D-ribosyl)imidazole + hydrogencarbonate + ATP = 5-carboxyamino-1-(5-phospho-D-ribosyl)imidazole + ADP + phosphate + 2 H(+)</text>
        <dbReference type="Rhea" id="RHEA:19317"/>
        <dbReference type="ChEBI" id="CHEBI:15378"/>
        <dbReference type="ChEBI" id="CHEBI:17544"/>
        <dbReference type="ChEBI" id="CHEBI:30616"/>
        <dbReference type="ChEBI" id="CHEBI:43474"/>
        <dbReference type="ChEBI" id="CHEBI:58730"/>
        <dbReference type="ChEBI" id="CHEBI:137981"/>
        <dbReference type="ChEBI" id="CHEBI:456216"/>
        <dbReference type="EC" id="6.3.4.18"/>
    </reaction>
</comment>
<sequence>MTLTDMKTIGIIGGGQLGQMMAIAATYMGHKVVTLDPDPHCPASLVAEQIVAKYDDTAAIAQLAARADVLTYEFENVSADALAPYEDKIPQGLDLLRISQNRIFEKDFLTKAGVKVAPYQVINTLADLNDLDLSKKHVVKTATGGYDGHGQVVVENVVDWEAARDLADVQPCVSEAFVDYLKEISVIISGNGTEFSVFPVCENLHRNNILDKTIMPARISKYLAEEARSMALKIAQALKLSGTLCVEMFVTHHDILVNEIAPRPHNSGHATIEACDFSQFDLHIRGILAEPLPKVAQLSPAVMLQVLGQDMSAAQHFATENPSAHLHLYGKIEAKENRKMGHVTILTDDCAISL</sequence>
<dbReference type="GO" id="GO:0006189">
    <property type="term" value="P:'de novo' IMP biosynthetic process"/>
    <property type="evidence" value="ECO:0007669"/>
    <property type="project" value="UniProtKB-UniRule"/>
</dbReference>
<dbReference type="EC" id="6.3.4.18" evidence="8 9"/>
<comment type="function">
    <text evidence="8">Catalyzes the ATP-dependent conversion of 5-aminoimidazole ribonucleotide (AIR) and HCO(3)(-) to N5-carboxyaminoimidazole ribonucleotide (N5-CAIR).</text>
</comment>
<evidence type="ECO:0000256" key="1">
    <source>
        <dbReference type="ARBA" id="ARBA00001936"/>
    </source>
</evidence>
<dbReference type="PANTHER" id="PTHR11609">
    <property type="entry name" value="PURINE BIOSYNTHESIS PROTEIN 6/7, PUR6/7"/>
    <property type="match status" value="1"/>
</dbReference>
<evidence type="ECO:0000256" key="9">
    <source>
        <dbReference type="RuleBase" id="RU361200"/>
    </source>
</evidence>
<dbReference type="NCBIfam" id="NF004675">
    <property type="entry name" value="PRK06019.1-1"/>
    <property type="match status" value="1"/>
</dbReference>
<keyword evidence="6 8" id="KW-0067">ATP-binding</keyword>
<gene>
    <name evidence="8 9" type="primary">purK</name>
    <name evidence="11" type="ORF">RsY01_92</name>
</gene>
<accession>A0A224X9Z4</accession>
<dbReference type="GO" id="GO:0046872">
    <property type="term" value="F:metal ion binding"/>
    <property type="evidence" value="ECO:0007669"/>
    <property type="project" value="InterPro"/>
</dbReference>
<dbReference type="Gene3D" id="3.40.50.20">
    <property type="match status" value="1"/>
</dbReference>
<feature type="domain" description="ATP-grasp" evidence="10">
    <location>
        <begin position="106"/>
        <end position="288"/>
    </location>
</feature>
<dbReference type="UniPathway" id="UPA00074">
    <property type="reaction ID" value="UER00942"/>
</dbReference>
<evidence type="ECO:0000256" key="4">
    <source>
        <dbReference type="ARBA" id="ARBA00022741"/>
    </source>
</evidence>
<dbReference type="Pfam" id="PF22660">
    <property type="entry name" value="RS_preATP-grasp-like"/>
    <property type="match status" value="1"/>
</dbReference>
<dbReference type="GO" id="GO:0034028">
    <property type="term" value="F:5-(carboxyamino)imidazole ribonucleotide synthase activity"/>
    <property type="evidence" value="ECO:0007669"/>
    <property type="project" value="UniProtKB-UniRule"/>
</dbReference>
<evidence type="ECO:0000256" key="8">
    <source>
        <dbReference type="HAMAP-Rule" id="MF_01928"/>
    </source>
</evidence>
<comment type="subunit">
    <text evidence="8 9">Homodimer.</text>
</comment>
<dbReference type="EMBL" id="BEDT01000001">
    <property type="protein sequence ID" value="GAX46513.1"/>
    <property type="molecule type" value="Genomic_DNA"/>
</dbReference>